<keyword evidence="3" id="KW-0444">Lipid biosynthesis</keyword>
<dbReference type="Gene3D" id="3.30.70.890">
    <property type="entry name" value="GHMP kinase, C-terminal domain"/>
    <property type="match status" value="1"/>
</dbReference>
<evidence type="ECO:0000256" key="6">
    <source>
        <dbReference type="ARBA" id="ARBA00023098"/>
    </source>
</evidence>
<comment type="similarity">
    <text evidence="1">Belongs to the diphosphomevalonate decarboxylase family.</text>
</comment>
<dbReference type="GO" id="GO:0019287">
    <property type="term" value="P:isopentenyl diphosphate biosynthetic process, mevalonate pathway"/>
    <property type="evidence" value="ECO:0007669"/>
    <property type="project" value="InterPro"/>
</dbReference>
<evidence type="ECO:0000259" key="9">
    <source>
        <dbReference type="Pfam" id="PF22700"/>
    </source>
</evidence>
<feature type="domain" description="Diphosphomevalonate decarboxylase-like N-terminal" evidence="9">
    <location>
        <begin position="8"/>
        <end position="166"/>
    </location>
</feature>
<dbReference type="PATRIC" id="fig|1423722.3.peg.192"/>
<dbReference type="AlphaFoldDB" id="A0A0R1GW47"/>
<feature type="domain" description="Mvd1 C-terminal" evidence="8">
    <location>
        <begin position="185"/>
        <end position="311"/>
    </location>
</feature>
<dbReference type="Gene3D" id="3.30.230.10">
    <property type="match status" value="1"/>
</dbReference>
<organism evidence="10 11">
    <name type="scientific">Amylolactobacillus amylotrophicus DSM 20534</name>
    <dbReference type="NCBI Taxonomy" id="1423722"/>
    <lineage>
        <taxon>Bacteria</taxon>
        <taxon>Bacillati</taxon>
        <taxon>Bacillota</taxon>
        <taxon>Bacilli</taxon>
        <taxon>Lactobacillales</taxon>
        <taxon>Lactobacillaceae</taxon>
        <taxon>Amylolactobacillus</taxon>
    </lineage>
</organism>
<evidence type="ECO:0000256" key="4">
    <source>
        <dbReference type="ARBA" id="ARBA00022741"/>
    </source>
</evidence>
<dbReference type="InterPro" id="IPR020568">
    <property type="entry name" value="Ribosomal_Su5_D2-typ_SF"/>
</dbReference>
<dbReference type="FunFam" id="3.30.230.10:FF:000072">
    <property type="entry name" value="Diphosphomevalonate decarboxylase"/>
    <property type="match status" value="1"/>
</dbReference>
<keyword evidence="6" id="KW-0443">Lipid metabolism</keyword>
<dbReference type="PANTHER" id="PTHR10977:SF3">
    <property type="entry name" value="DIPHOSPHOMEVALONATE DECARBOXYLASE"/>
    <property type="match status" value="1"/>
</dbReference>
<dbReference type="InterPro" id="IPR053859">
    <property type="entry name" value="MVD-like_N"/>
</dbReference>
<dbReference type="NCBIfam" id="TIGR01240">
    <property type="entry name" value="mevDPdecarb"/>
    <property type="match status" value="1"/>
</dbReference>
<sequence>MRIGKARAHTNIALIKYWGKANNQLKLPQNSSLSMTLDAFYTDTNFQLLEQSTTTESSFSLNNVVQEPASSRRVFDYIETLQDRYRLPHDKFKIQTTNHVPTSAGLASSSSAFAALAQAFVAAYQLDVDKQELSRLARLGSGSATRSIYGGFVEWQKGTDDQDSIAMPIDEQPTIDLCLLAVEINFASKGISSTAGMQQVVNTSPYYGVWRTEAERGVIQMKQAIKANDFTAIGTLAERSALAMHALNFTANPPFTYLEPETIHAIKLVEQLRIQGIECYFTIDAGPNVKILCQLRNVKEITERFKEELGNVNIIKASFGPGVINLD</sequence>
<dbReference type="PANTHER" id="PTHR10977">
    <property type="entry name" value="DIPHOSPHOMEVALONATE DECARBOXYLASE"/>
    <property type="match status" value="1"/>
</dbReference>
<proteinExistence type="inferred from homology"/>
<keyword evidence="7" id="KW-0456">Lyase</keyword>
<dbReference type="InterPro" id="IPR041431">
    <property type="entry name" value="Mvd1_C"/>
</dbReference>
<dbReference type="GO" id="GO:0004163">
    <property type="term" value="F:diphosphomevalonate decarboxylase activity"/>
    <property type="evidence" value="ECO:0007669"/>
    <property type="project" value="UniProtKB-EC"/>
</dbReference>
<dbReference type="Proteomes" id="UP000050909">
    <property type="component" value="Unassembled WGS sequence"/>
</dbReference>
<evidence type="ECO:0000256" key="7">
    <source>
        <dbReference type="ARBA" id="ARBA00023239"/>
    </source>
</evidence>
<dbReference type="InterPro" id="IPR014721">
    <property type="entry name" value="Ribsml_uS5_D2-typ_fold_subgr"/>
</dbReference>
<evidence type="ECO:0000313" key="11">
    <source>
        <dbReference type="Proteomes" id="UP000050909"/>
    </source>
</evidence>
<dbReference type="PIRSF" id="PIRSF015950">
    <property type="entry name" value="Mev_P_decrbx"/>
    <property type="match status" value="1"/>
</dbReference>
<evidence type="ECO:0000259" key="8">
    <source>
        <dbReference type="Pfam" id="PF18376"/>
    </source>
</evidence>
<keyword evidence="5" id="KW-0067">ATP-binding</keyword>
<evidence type="ECO:0000313" key="10">
    <source>
        <dbReference type="EMBL" id="KRK38502.1"/>
    </source>
</evidence>
<dbReference type="GO" id="GO:0005524">
    <property type="term" value="F:ATP binding"/>
    <property type="evidence" value="ECO:0007669"/>
    <property type="project" value="UniProtKB-KW"/>
</dbReference>
<evidence type="ECO:0000256" key="1">
    <source>
        <dbReference type="ARBA" id="ARBA00008831"/>
    </source>
</evidence>
<accession>A0A0R1GW47</accession>
<dbReference type="GO" id="GO:0005829">
    <property type="term" value="C:cytosol"/>
    <property type="evidence" value="ECO:0007669"/>
    <property type="project" value="InterPro"/>
</dbReference>
<dbReference type="Pfam" id="PF18376">
    <property type="entry name" value="MDD_C"/>
    <property type="match status" value="1"/>
</dbReference>
<dbReference type="SUPFAM" id="SSF55060">
    <property type="entry name" value="GHMP Kinase, C-terminal domain"/>
    <property type="match status" value="1"/>
</dbReference>
<dbReference type="Pfam" id="PF22700">
    <property type="entry name" value="MVD-like_N"/>
    <property type="match status" value="1"/>
</dbReference>
<dbReference type="InterPro" id="IPR036554">
    <property type="entry name" value="GHMP_kinase_C_sf"/>
</dbReference>
<name>A0A0R1GW47_9LACO</name>
<dbReference type="SUPFAM" id="SSF54211">
    <property type="entry name" value="Ribosomal protein S5 domain 2-like"/>
    <property type="match status" value="1"/>
</dbReference>
<dbReference type="RefSeq" id="WP_056946159.1">
    <property type="nucleotide sequence ID" value="NZ_AZCV01000001.1"/>
</dbReference>
<dbReference type="EC" id="4.1.1.33" evidence="2"/>
<keyword evidence="11" id="KW-1185">Reference proteome</keyword>
<evidence type="ECO:0000256" key="2">
    <source>
        <dbReference type="ARBA" id="ARBA00012296"/>
    </source>
</evidence>
<dbReference type="InterPro" id="IPR029765">
    <property type="entry name" value="Mev_diP_decarb"/>
</dbReference>
<keyword evidence="4" id="KW-0547">Nucleotide-binding</keyword>
<protein>
    <recommendedName>
        <fullName evidence="2">diphosphomevalonate decarboxylase</fullName>
        <ecNumber evidence="2">4.1.1.33</ecNumber>
    </recommendedName>
</protein>
<dbReference type="InterPro" id="IPR005935">
    <property type="entry name" value="Mev_decarb"/>
</dbReference>
<evidence type="ECO:0000256" key="3">
    <source>
        <dbReference type="ARBA" id="ARBA00022516"/>
    </source>
</evidence>
<evidence type="ECO:0000256" key="5">
    <source>
        <dbReference type="ARBA" id="ARBA00022840"/>
    </source>
</evidence>
<comment type="caution">
    <text evidence="10">The sequence shown here is derived from an EMBL/GenBank/DDBJ whole genome shotgun (WGS) entry which is preliminary data.</text>
</comment>
<dbReference type="EMBL" id="AZCV01000001">
    <property type="protein sequence ID" value="KRK38502.1"/>
    <property type="molecule type" value="Genomic_DNA"/>
</dbReference>
<reference evidence="10 11" key="1">
    <citation type="journal article" date="2015" name="Genome Announc.">
        <title>Expanding the biotechnology potential of lactobacilli through comparative genomics of 213 strains and associated genera.</title>
        <authorList>
            <person name="Sun Z."/>
            <person name="Harris H.M."/>
            <person name="McCann A."/>
            <person name="Guo C."/>
            <person name="Argimon S."/>
            <person name="Zhang W."/>
            <person name="Yang X."/>
            <person name="Jeffery I.B."/>
            <person name="Cooney J.C."/>
            <person name="Kagawa T.F."/>
            <person name="Liu W."/>
            <person name="Song Y."/>
            <person name="Salvetti E."/>
            <person name="Wrobel A."/>
            <person name="Rasinkangas P."/>
            <person name="Parkhill J."/>
            <person name="Rea M.C."/>
            <person name="O'Sullivan O."/>
            <person name="Ritari J."/>
            <person name="Douillard F.P."/>
            <person name="Paul Ross R."/>
            <person name="Yang R."/>
            <person name="Briner A.E."/>
            <person name="Felis G.E."/>
            <person name="de Vos W.M."/>
            <person name="Barrangou R."/>
            <person name="Klaenhammer T.R."/>
            <person name="Caufield P.W."/>
            <person name="Cui Y."/>
            <person name="Zhang H."/>
            <person name="O'Toole P.W."/>
        </authorList>
    </citation>
    <scope>NUCLEOTIDE SEQUENCE [LARGE SCALE GENOMIC DNA]</scope>
    <source>
        <strain evidence="10 11">DSM 20534</strain>
    </source>
</reference>
<gene>
    <name evidence="10" type="ORF">FC62_GL000188</name>
</gene>